<dbReference type="RefSeq" id="WP_066240466.1">
    <property type="nucleotide sequence ID" value="NZ_LRFC01000022.1"/>
</dbReference>
<keyword evidence="2" id="KW-1185">Reference proteome</keyword>
<dbReference type="Pfam" id="PF22758">
    <property type="entry name" value="Phage_cement"/>
    <property type="match status" value="1"/>
</dbReference>
<name>A0A163RBF3_9BACL</name>
<evidence type="ECO:0008006" key="3">
    <source>
        <dbReference type="Google" id="ProtNLM"/>
    </source>
</evidence>
<proteinExistence type="predicted"/>
<dbReference type="OrthoDB" id="2885591at2"/>
<dbReference type="InterPro" id="IPR054438">
    <property type="entry name" value="Struct_cement_gp24/gp6"/>
</dbReference>
<protein>
    <recommendedName>
        <fullName evidence="3">DUF2190 family protein</fullName>
    </recommendedName>
</protein>
<dbReference type="AlphaFoldDB" id="A0A163RBF3"/>
<sequence>MSITTYDKYMPEAGGPGKLANYQDYSADTKAAAEVVPFGSPVQLDVTGEKVTQVKAAGKPYGIALAQEVHDWVTNANDQNYPLNAPVAVVRKGVIWVEVAEDVITGKSANVNPANNKFYPSDTATAGTIAFPSATFKSKASAGSLAQVEINLP</sequence>
<organism evidence="1 2">
    <name type="scientific">Fictibacillus phosphorivorans</name>
    <dbReference type="NCBI Taxonomy" id="1221500"/>
    <lineage>
        <taxon>Bacteria</taxon>
        <taxon>Bacillati</taxon>
        <taxon>Bacillota</taxon>
        <taxon>Bacilli</taxon>
        <taxon>Bacillales</taxon>
        <taxon>Fictibacillaceae</taxon>
        <taxon>Fictibacillus</taxon>
    </lineage>
</organism>
<dbReference type="Proteomes" id="UP000076567">
    <property type="component" value="Unassembled WGS sequence"/>
</dbReference>
<dbReference type="EMBL" id="LRFC01000022">
    <property type="protein sequence ID" value="KZE66546.1"/>
    <property type="molecule type" value="Genomic_DNA"/>
</dbReference>
<accession>A0A163RBF3</accession>
<evidence type="ECO:0000313" key="1">
    <source>
        <dbReference type="EMBL" id="KZE66546.1"/>
    </source>
</evidence>
<evidence type="ECO:0000313" key="2">
    <source>
        <dbReference type="Proteomes" id="UP000076567"/>
    </source>
</evidence>
<reference evidence="2" key="1">
    <citation type="submission" date="2016-01" db="EMBL/GenBank/DDBJ databases">
        <title>Draft genome of Chromobacterium sp. F49.</title>
        <authorList>
            <person name="Hong K.W."/>
        </authorList>
    </citation>
    <scope>NUCLEOTIDE SEQUENCE [LARGE SCALE GENOMIC DNA]</scope>
    <source>
        <strain evidence="2">P7IIIA</strain>
    </source>
</reference>
<comment type="caution">
    <text evidence="1">The sequence shown here is derived from an EMBL/GenBank/DDBJ whole genome shotgun (WGS) entry which is preliminary data.</text>
</comment>
<gene>
    <name evidence="1" type="ORF">AWM68_20390</name>
</gene>